<evidence type="ECO:0000256" key="5">
    <source>
        <dbReference type="ARBA" id="ARBA00022840"/>
    </source>
</evidence>
<organism evidence="6 7">
    <name type="scientific">Haematococcus lacustris</name>
    <name type="common">Green alga</name>
    <name type="synonym">Haematococcus pluvialis</name>
    <dbReference type="NCBI Taxonomy" id="44745"/>
    <lineage>
        <taxon>Eukaryota</taxon>
        <taxon>Viridiplantae</taxon>
        <taxon>Chlorophyta</taxon>
        <taxon>core chlorophytes</taxon>
        <taxon>Chlorophyceae</taxon>
        <taxon>CS clade</taxon>
        <taxon>Chlamydomonadales</taxon>
        <taxon>Haematococcaceae</taxon>
        <taxon>Haematococcus</taxon>
    </lineage>
</organism>
<dbReference type="GO" id="GO:0005524">
    <property type="term" value="F:ATP binding"/>
    <property type="evidence" value="ECO:0007669"/>
    <property type="project" value="UniProtKB-KW"/>
</dbReference>
<evidence type="ECO:0000256" key="4">
    <source>
        <dbReference type="ARBA" id="ARBA00022777"/>
    </source>
</evidence>
<name>A0A699ZMU0_HAELA</name>
<evidence type="ECO:0000313" key="7">
    <source>
        <dbReference type="Proteomes" id="UP000485058"/>
    </source>
</evidence>
<dbReference type="Proteomes" id="UP000485058">
    <property type="component" value="Unassembled WGS sequence"/>
</dbReference>
<gene>
    <name evidence="6" type="ORF">HaLaN_17346</name>
</gene>
<comment type="caution">
    <text evidence="6">The sequence shown here is derived from an EMBL/GenBank/DDBJ whole genome shotgun (WGS) entry which is preliminary data.</text>
</comment>
<dbReference type="InterPro" id="IPR030616">
    <property type="entry name" value="Aur-like"/>
</dbReference>
<protein>
    <submittedName>
        <fullName evidence="6">Protein kinase domain-containing protein</fullName>
    </submittedName>
</protein>
<keyword evidence="2" id="KW-0808">Transferase</keyword>
<keyword evidence="7" id="KW-1185">Reference proteome</keyword>
<dbReference type="EMBL" id="BLLF01001603">
    <property type="protein sequence ID" value="GFH20256.1"/>
    <property type="molecule type" value="Genomic_DNA"/>
</dbReference>
<evidence type="ECO:0000256" key="1">
    <source>
        <dbReference type="ARBA" id="ARBA00022527"/>
    </source>
</evidence>
<keyword evidence="3" id="KW-0547">Nucleotide-binding</keyword>
<proteinExistence type="predicted"/>
<accession>A0A699ZMU0</accession>
<keyword evidence="4 6" id="KW-0418">Kinase</keyword>
<sequence>MPMMLRQEDTEGQGTNMKEIKDMYKSLMRRCVEPYMREAVCEEQACGQGCTHNRAFIASFGRSQEDKQCAAPTGDMVWLCRLGSSAAREHFEGPTSPQDCLGSVAGSGRSGVFASGSPLPSVRSPSSKDGKVFHLVPSSPESLVGNSSAHGSGAGPSPVYESTTLAISHHCPTALRRTNWCVTDFDLRALMYNGNISMVYHAVDRRSGITIALKLYKRVKLTAIERHQ</sequence>
<dbReference type="GO" id="GO:0004674">
    <property type="term" value="F:protein serine/threonine kinase activity"/>
    <property type="evidence" value="ECO:0007669"/>
    <property type="project" value="UniProtKB-KW"/>
</dbReference>
<keyword evidence="1" id="KW-0723">Serine/threonine-protein kinase</keyword>
<evidence type="ECO:0000256" key="3">
    <source>
        <dbReference type="ARBA" id="ARBA00022741"/>
    </source>
</evidence>
<evidence type="ECO:0000313" key="6">
    <source>
        <dbReference type="EMBL" id="GFH20256.1"/>
    </source>
</evidence>
<dbReference type="PANTHER" id="PTHR24350">
    <property type="entry name" value="SERINE/THREONINE-PROTEIN KINASE IAL-RELATED"/>
    <property type="match status" value="1"/>
</dbReference>
<keyword evidence="5" id="KW-0067">ATP-binding</keyword>
<feature type="non-terminal residue" evidence="6">
    <location>
        <position position="228"/>
    </location>
</feature>
<feature type="non-terminal residue" evidence="6">
    <location>
        <position position="1"/>
    </location>
</feature>
<reference evidence="6 7" key="1">
    <citation type="submission" date="2020-02" db="EMBL/GenBank/DDBJ databases">
        <title>Draft genome sequence of Haematococcus lacustris strain NIES-144.</title>
        <authorList>
            <person name="Morimoto D."/>
            <person name="Nakagawa S."/>
            <person name="Yoshida T."/>
            <person name="Sawayama S."/>
        </authorList>
    </citation>
    <scope>NUCLEOTIDE SEQUENCE [LARGE SCALE GENOMIC DNA]</scope>
    <source>
        <strain evidence="6 7">NIES-144</strain>
    </source>
</reference>
<dbReference type="AlphaFoldDB" id="A0A699ZMU0"/>
<evidence type="ECO:0000256" key="2">
    <source>
        <dbReference type="ARBA" id="ARBA00022679"/>
    </source>
</evidence>